<dbReference type="EMBL" id="VCJR02000003">
    <property type="protein sequence ID" value="NHK29175.1"/>
    <property type="molecule type" value="Genomic_DNA"/>
</dbReference>
<reference evidence="2" key="3">
    <citation type="submission" date="2020-09" db="EMBL/GenBank/DDBJ databases">
        <authorList>
            <person name="Sun Q."/>
            <person name="Zhou Y."/>
        </authorList>
    </citation>
    <scope>NUCLEOTIDE SEQUENCE</scope>
    <source>
        <strain evidence="2">CGMCC 1.14984</strain>
    </source>
</reference>
<name>A0A8J3ERS8_9PROT</name>
<sequence>MDYVEFMRALAWSGWGLASFTFGLMFALLFAMACKGLVKAILFGDPIDIAVDKKLRKIAKEDTPE</sequence>
<keyword evidence="1" id="KW-1133">Transmembrane helix</keyword>
<dbReference type="RefSeq" id="WP_155141935.1">
    <property type="nucleotide sequence ID" value="NZ_BMGZ01000003.1"/>
</dbReference>
<accession>A0A8J3ERS8</accession>
<comment type="caution">
    <text evidence="2">The sequence shown here is derived from an EMBL/GenBank/DDBJ whole genome shotgun (WGS) entry which is preliminary data.</text>
</comment>
<evidence type="ECO:0000313" key="5">
    <source>
        <dbReference type="Proteomes" id="UP000818603"/>
    </source>
</evidence>
<evidence type="ECO:0000313" key="4">
    <source>
        <dbReference type="Proteomes" id="UP000621856"/>
    </source>
</evidence>
<protein>
    <submittedName>
        <fullName evidence="2">Uncharacterized protein</fullName>
    </submittedName>
</protein>
<organism evidence="2 4">
    <name type="scientific">Aquisalinus luteolus</name>
    <dbReference type="NCBI Taxonomy" id="1566827"/>
    <lineage>
        <taxon>Bacteria</taxon>
        <taxon>Pseudomonadati</taxon>
        <taxon>Pseudomonadota</taxon>
        <taxon>Alphaproteobacteria</taxon>
        <taxon>Parvularculales</taxon>
        <taxon>Parvularculaceae</taxon>
        <taxon>Aquisalinus</taxon>
    </lineage>
</organism>
<proteinExistence type="predicted"/>
<reference evidence="2" key="1">
    <citation type="journal article" date="2014" name="Int. J. Syst. Evol. Microbiol.">
        <title>Complete genome sequence of Corynebacterium casei LMG S-19264T (=DSM 44701T), isolated from a smear-ripened cheese.</title>
        <authorList>
            <consortium name="US DOE Joint Genome Institute (JGI-PGF)"/>
            <person name="Walter F."/>
            <person name="Albersmeier A."/>
            <person name="Kalinowski J."/>
            <person name="Ruckert C."/>
        </authorList>
    </citation>
    <scope>NUCLEOTIDE SEQUENCE</scope>
    <source>
        <strain evidence="2">CGMCC 1.14984</strain>
    </source>
</reference>
<keyword evidence="1" id="KW-0472">Membrane</keyword>
<reference evidence="3 5" key="2">
    <citation type="submission" date="2020-02" db="EMBL/GenBank/DDBJ databases">
        <title>Genome sequence of Parvularcula flava strain NH6-79.</title>
        <authorList>
            <person name="Abdul Karim M.H."/>
            <person name="Lam M.Q."/>
            <person name="Chen S.J."/>
            <person name="Yahya A."/>
            <person name="Shahir S."/>
            <person name="Shamsir M.S."/>
            <person name="Chong C.S."/>
        </authorList>
    </citation>
    <scope>NUCLEOTIDE SEQUENCE [LARGE SCALE GENOMIC DNA]</scope>
    <source>
        <strain evidence="3 5">NH6-79</strain>
    </source>
</reference>
<evidence type="ECO:0000313" key="3">
    <source>
        <dbReference type="EMBL" id="NHK29175.1"/>
    </source>
</evidence>
<dbReference type="EMBL" id="BMGZ01000003">
    <property type="protein sequence ID" value="GGI00078.1"/>
    <property type="molecule type" value="Genomic_DNA"/>
</dbReference>
<gene>
    <name evidence="3" type="ORF">FF098_014740</name>
    <name evidence="2" type="ORF">GCM10011355_27520</name>
</gene>
<dbReference type="AlphaFoldDB" id="A0A8J3ERS8"/>
<keyword evidence="1" id="KW-0812">Transmembrane</keyword>
<dbReference type="Proteomes" id="UP000818603">
    <property type="component" value="Unassembled WGS sequence"/>
</dbReference>
<evidence type="ECO:0000313" key="2">
    <source>
        <dbReference type="EMBL" id="GGI00078.1"/>
    </source>
</evidence>
<evidence type="ECO:0000256" key="1">
    <source>
        <dbReference type="SAM" id="Phobius"/>
    </source>
</evidence>
<keyword evidence="5" id="KW-1185">Reference proteome</keyword>
<dbReference type="Proteomes" id="UP000621856">
    <property type="component" value="Unassembled WGS sequence"/>
</dbReference>
<feature type="transmembrane region" description="Helical" evidence="1">
    <location>
        <begin position="12"/>
        <end position="33"/>
    </location>
</feature>